<reference evidence="3" key="1">
    <citation type="submission" date="2022-11" db="UniProtKB">
        <authorList>
            <consortium name="WormBaseParasite"/>
        </authorList>
    </citation>
    <scope>IDENTIFICATION</scope>
</reference>
<organism evidence="2 3">
    <name type="scientific">Parascaris equorum</name>
    <name type="common">Equine roundworm</name>
    <dbReference type="NCBI Taxonomy" id="6256"/>
    <lineage>
        <taxon>Eukaryota</taxon>
        <taxon>Metazoa</taxon>
        <taxon>Ecdysozoa</taxon>
        <taxon>Nematoda</taxon>
        <taxon>Chromadorea</taxon>
        <taxon>Rhabditida</taxon>
        <taxon>Spirurina</taxon>
        <taxon>Ascaridomorpha</taxon>
        <taxon>Ascaridoidea</taxon>
        <taxon>Ascarididae</taxon>
        <taxon>Parascaris</taxon>
    </lineage>
</organism>
<dbReference type="WBParaSite" id="PEQ_0000630501-mRNA-1">
    <property type="protein sequence ID" value="PEQ_0000630501-mRNA-1"/>
    <property type="gene ID" value="PEQ_0000630501"/>
</dbReference>
<sequence>MMFKKTRYSPEVPVRRKRHAGTTTFISSDIAEEEHAKESEGSSNEREDSPELIAQLGLPSAAKRPCLLTAEELCDDMKFSVESADDDSDRRPQRDVRLRKAHFVSLEQKKSNIKSVVNFLHSRVITPASDFLCQPPLPFFTVRHAMVVVYFCIGSISGESDFN</sequence>
<accession>A0A914RJ27</accession>
<dbReference type="AlphaFoldDB" id="A0A914RJ27"/>
<evidence type="ECO:0000313" key="2">
    <source>
        <dbReference type="Proteomes" id="UP000887564"/>
    </source>
</evidence>
<feature type="region of interest" description="Disordered" evidence="1">
    <location>
        <begin position="1"/>
        <end position="51"/>
    </location>
</feature>
<dbReference type="Proteomes" id="UP000887564">
    <property type="component" value="Unplaced"/>
</dbReference>
<proteinExistence type="predicted"/>
<evidence type="ECO:0000256" key="1">
    <source>
        <dbReference type="SAM" id="MobiDB-lite"/>
    </source>
</evidence>
<name>A0A914RJ27_PAREQ</name>
<protein>
    <submittedName>
        <fullName evidence="3">Uncharacterized protein</fullName>
    </submittedName>
</protein>
<keyword evidence="2" id="KW-1185">Reference proteome</keyword>
<evidence type="ECO:0000313" key="3">
    <source>
        <dbReference type="WBParaSite" id="PEQ_0000630501-mRNA-1"/>
    </source>
</evidence>
<feature type="compositionally biased region" description="Basic and acidic residues" evidence="1">
    <location>
        <begin position="33"/>
        <end position="49"/>
    </location>
</feature>